<keyword evidence="2" id="KW-1185">Reference proteome</keyword>
<dbReference type="EMBL" id="AP025591">
    <property type="protein sequence ID" value="BDG03012.1"/>
    <property type="molecule type" value="Genomic_DNA"/>
</dbReference>
<name>A0ABN6MPS7_9BACT</name>
<evidence type="ECO:0000313" key="1">
    <source>
        <dbReference type="EMBL" id="BDG03012.1"/>
    </source>
</evidence>
<sequence>MPDALPAAAPVAATRYAVAVHAIASAIAAELDTDQLSGDAAWERAEAALARHRSGGPHHWLFEGTEPLAVSPSVFDALEPREDGTRDWLQGSVQSAAAAVVKFDVFQRLLELREMGD</sequence>
<protein>
    <submittedName>
        <fullName evidence="1">Uncharacterized protein</fullName>
    </submittedName>
</protein>
<organism evidence="1 2">
    <name type="scientific">Anaeromyxobacter oryzae</name>
    <dbReference type="NCBI Taxonomy" id="2918170"/>
    <lineage>
        <taxon>Bacteria</taxon>
        <taxon>Pseudomonadati</taxon>
        <taxon>Myxococcota</taxon>
        <taxon>Myxococcia</taxon>
        <taxon>Myxococcales</taxon>
        <taxon>Cystobacterineae</taxon>
        <taxon>Anaeromyxobacteraceae</taxon>
        <taxon>Anaeromyxobacter</taxon>
    </lineage>
</organism>
<dbReference type="Proteomes" id="UP001162891">
    <property type="component" value="Chromosome"/>
</dbReference>
<reference evidence="2" key="1">
    <citation type="journal article" date="2022" name="Int. J. Syst. Evol. Microbiol.">
        <title>Anaeromyxobacter oryzae sp. nov., Anaeromyxobacter diazotrophicus sp. nov. and Anaeromyxobacter paludicola sp. nov., isolated from paddy soils.</title>
        <authorList>
            <person name="Itoh H."/>
            <person name="Xu Z."/>
            <person name="Mise K."/>
            <person name="Masuda Y."/>
            <person name="Ushijima N."/>
            <person name="Hayakawa C."/>
            <person name="Shiratori Y."/>
            <person name="Senoo K."/>
        </authorList>
    </citation>
    <scope>NUCLEOTIDE SEQUENCE [LARGE SCALE GENOMIC DNA]</scope>
    <source>
        <strain evidence="2">Red232</strain>
    </source>
</reference>
<accession>A0ABN6MPS7</accession>
<gene>
    <name evidence="1" type="ORF">AMOR_20080</name>
</gene>
<evidence type="ECO:0000313" key="2">
    <source>
        <dbReference type="Proteomes" id="UP001162891"/>
    </source>
</evidence>
<dbReference type="RefSeq" id="WP_248360691.1">
    <property type="nucleotide sequence ID" value="NZ_AP025591.1"/>
</dbReference>
<proteinExistence type="predicted"/>